<comment type="caution">
    <text evidence="1">The sequence shown here is derived from an EMBL/GenBank/DDBJ whole genome shotgun (WGS) entry which is preliminary data.</text>
</comment>
<reference evidence="1" key="1">
    <citation type="submission" date="2020-05" db="EMBL/GenBank/DDBJ databases">
        <title>Nod-independent and nitrogen-fixing Bradyrhizobium aeschynomene sp. nov. isolated from nodules of Aeschynomene indica.</title>
        <authorList>
            <person name="Zhang Z."/>
        </authorList>
    </citation>
    <scope>NUCLEOTIDE SEQUENCE</scope>
    <source>
        <strain evidence="1">83012</strain>
    </source>
</reference>
<accession>A0ABX2CH29</accession>
<evidence type="ECO:0000313" key="1">
    <source>
        <dbReference type="EMBL" id="NPU67519.1"/>
    </source>
</evidence>
<dbReference type="Proteomes" id="UP000886476">
    <property type="component" value="Unassembled WGS sequence"/>
</dbReference>
<organism evidence="1 2">
    <name type="scientific">Bradyrhizobium aeschynomenes</name>
    <dbReference type="NCBI Taxonomy" id="2734909"/>
    <lineage>
        <taxon>Bacteria</taxon>
        <taxon>Pseudomonadati</taxon>
        <taxon>Pseudomonadota</taxon>
        <taxon>Alphaproteobacteria</taxon>
        <taxon>Hyphomicrobiales</taxon>
        <taxon>Nitrobacteraceae</taxon>
        <taxon>Bradyrhizobium</taxon>
    </lineage>
</organism>
<protein>
    <submittedName>
        <fullName evidence="1">Uncharacterized protein</fullName>
    </submittedName>
</protein>
<keyword evidence="2" id="KW-1185">Reference proteome</keyword>
<gene>
    <name evidence="1" type="ORF">HL667_21125</name>
</gene>
<sequence length="99" mass="10797">MTDESPLQQTAARGSRAKALLDDELLAGAFDALEASYSSAWRQTLIDDVAGREKLFLAINIVGKVRDHLGAMVANGRLAQAELKELAQTAERRKRFGVL</sequence>
<dbReference type="RefSeq" id="WP_172112603.1">
    <property type="nucleotide sequence ID" value="NZ_JABFDM010000005.1"/>
</dbReference>
<proteinExistence type="predicted"/>
<name>A0ABX2CH29_9BRAD</name>
<evidence type="ECO:0000313" key="2">
    <source>
        <dbReference type="Proteomes" id="UP000886476"/>
    </source>
</evidence>
<dbReference type="EMBL" id="JABFDN010000007">
    <property type="protein sequence ID" value="NPU67519.1"/>
    <property type="molecule type" value="Genomic_DNA"/>
</dbReference>